<comment type="caution">
    <text evidence="1">The sequence shown here is derived from an EMBL/GenBank/DDBJ whole genome shotgun (WGS) entry which is preliminary data.</text>
</comment>
<evidence type="ECO:0000313" key="2">
    <source>
        <dbReference type="Proteomes" id="UP000315783"/>
    </source>
</evidence>
<proteinExistence type="predicted"/>
<dbReference type="InterPro" id="IPR036412">
    <property type="entry name" value="HAD-like_sf"/>
</dbReference>
<dbReference type="SUPFAM" id="SSF56784">
    <property type="entry name" value="HAD-like"/>
    <property type="match status" value="1"/>
</dbReference>
<dbReference type="EMBL" id="SPUK01000003">
    <property type="protein sequence ID" value="TQV98658.1"/>
    <property type="molecule type" value="Genomic_DNA"/>
</dbReference>
<keyword evidence="2" id="KW-1185">Reference proteome</keyword>
<dbReference type="GO" id="GO:0005634">
    <property type="term" value="C:nucleus"/>
    <property type="evidence" value="ECO:0007669"/>
    <property type="project" value="TreeGrafter"/>
</dbReference>
<accession>A0A545W7A7</accession>
<sequence>MAGSRNLLLCFDAFGTLFSPKGSVVQQYAHVARQCGIAGFSEAELETHLMAAIRQERALNPNYGRATGLGATRWWTNVIHNTFTPLIQEHQPFPPALAPALIQRFASDQGYDAQADLVPALRALRRPGSRQAFDEVVIGVVTNSDDRVPSILSSFGLDVSPLRYGVEEQVAGHPRRSGRAHDVDFHCMSYDVGCEKPDVQIFRAAESMLAQVVAAREGTAPTPEQLQSWYKVYVGDEHSKDVVGATNAGWHPILLEADSKASTMARLEDCPDQSIADVFQRHPAVSVPSIRALALWLSGFQWTAKQEPHHQD</sequence>
<dbReference type="GO" id="GO:0016787">
    <property type="term" value="F:hydrolase activity"/>
    <property type="evidence" value="ECO:0007669"/>
    <property type="project" value="UniProtKB-KW"/>
</dbReference>
<dbReference type="InterPro" id="IPR023214">
    <property type="entry name" value="HAD_sf"/>
</dbReference>
<dbReference type="Gene3D" id="3.40.50.1000">
    <property type="entry name" value="HAD superfamily/HAD-like"/>
    <property type="match status" value="1"/>
</dbReference>
<dbReference type="OrthoDB" id="444127at2759"/>
<dbReference type="InterPro" id="IPR051828">
    <property type="entry name" value="HAD-like_hydrolase_domain"/>
</dbReference>
<protein>
    <submittedName>
        <fullName evidence="1">Haloacid dehalogenase-like hydrolase</fullName>
    </submittedName>
</protein>
<dbReference type="InterPro" id="IPR044924">
    <property type="entry name" value="HAD-SF_hydro_IA_REG-2-like_cap"/>
</dbReference>
<keyword evidence="1" id="KW-0378">Hydrolase</keyword>
<dbReference type="Gene3D" id="1.10.150.720">
    <property type="entry name" value="Haloacid dehalogenase-like hydrolase"/>
    <property type="match status" value="1"/>
</dbReference>
<dbReference type="AlphaFoldDB" id="A0A545W7A7"/>
<reference evidence="1 2" key="1">
    <citation type="journal article" date="2019" name="Appl. Microbiol. Biotechnol.">
        <title>Genome sequence of Isaria javanica and comparative genome analysis insights into family S53 peptidase evolution in fungal entomopathogens.</title>
        <authorList>
            <person name="Lin R."/>
            <person name="Zhang X."/>
            <person name="Xin B."/>
            <person name="Zou M."/>
            <person name="Gao Y."/>
            <person name="Qin F."/>
            <person name="Hu Q."/>
            <person name="Xie B."/>
            <person name="Cheng X."/>
        </authorList>
    </citation>
    <scope>NUCLEOTIDE SEQUENCE [LARGE SCALE GENOMIC DNA]</scope>
    <source>
        <strain evidence="1 2">IJ1G</strain>
    </source>
</reference>
<dbReference type="Proteomes" id="UP000315783">
    <property type="component" value="Unassembled WGS sequence"/>
</dbReference>
<name>A0A545W7A7_9HYPO</name>
<organism evidence="1 2">
    <name type="scientific">Cordyceps javanica</name>
    <dbReference type="NCBI Taxonomy" id="43265"/>
    <lineage>
        <taxon>Eukaryota</taxon>
        <taxon>Fungi</taxon>
        <taxon>Dikarya</taxon>
        <taxon>Ascomycota</taxon>
        <taxon>Pezizomycotina</taxon>
        <taxon>Sordariomycetes</taxon>
        <taxon>Hypocreomycetidae</taxon>
        <taxon>Hypocreales</taxon>
        <taxon>Cordycipitaceae</taxon>
        <taxon>Cordyceps</taxon>
    </lineage>
</organism>
<dbReference type="STRING" id="43265.A0A545W7A7"/>
<evidence type="ECO:0000313" key="1">
    <source>
        <dbReference type="EMBL" id="TQV98658.1"/>
    </source>
</evidence>
<dbReference type="Pfam" id="PF00702">
    <property type="entry name" value="Hydrolase"/>
    <property type="match status" value="1"/>
</dbReference>
<dbReference type="PANTHER" id="PTHR46191">
    <property type="match status" value="1"/>
</dbReference>
<dbReference type="PANTHER" id="PTHR46191:SF2">
    <property type="entry name" value="HALOACID DEHALOGENASE-LIKE HYDROLASE DOMAIN-CONTAINING PROTEIN 3"/>
    <property type="match status" value="1"/>
</dbReference>
<gene>
    <name evidence="1" type="ORF">IF1G_02738</name>
</gene>